<dbReference type="InterPro" id="IPR000182">
    <property type="entry name" value="GNAT_dom"/>
</dbReference>
<dbReference type="Gene3D" id="3.40.50.11040">
    <property type="match status" value="1"/>
</dbReference>
<evidence type="ECO:0000256" key="8">
    <source>
        <dbReference type="ARBA" id="ARBA00023315"/>
    </source>
</evidence>
<feature type="binding site" evidence="9">
    <location>
        <position position="338"/>
    </location>
    <ligand>
        <name>ATP</name>
        <dbReference type="ChEBI" id="CHEBI:30616"/>
    </ligand>
</feature>
<dbReference type="InterPro" id="IPR032672">
    <property type="entry name" value="TmcA/NAT10/Kre33"/>
</dbReference>
<evidence type="ECO:0000259" key="10">
    <source>
        <dbReference type="PROSITE" id="PS51186"/>
    </source>
</evidence>
<dbReference type="InterPro" id="IPR007807">
    <property type="entry name" value="TcmA/NAT10_helicase"/>
</dbReference>
<keyword evidence="8 9" id="KW-0012">Acyltransferase</keyword>
<dbReference type="SUPFAM" id="SSF52540">
    <property type="entry name" value="P-loop containing nucleoside triphosphate hydrolases"/>
    <property type="match status" value="1"/>
</dbReference>
<dbReference type="GO" id="GO:0005737">
    <property type="term" value="C:cytoplasm"/>
    <property type="evidence" value="ECO:0007669"/>
    <property type="project" value="UniProtKB-SubCell"/>
</dbReference>
<comment type="caution">
    <text evidence="11">The sequence shown here is derived from an EMBL/GenBank/DDBJ whole genome shotgun (WGS) entry which is preliminary data.</text>
</comment>
<dbReference type="AlphaFoldDB" id="A0A0C1QHS7"/>
<protein>
    <recommendedName>
        <fullName evidence="9">tRNA(Met) cytidine acetyltransferase TmcA</fullName>
        <ecNumber evidence="9">2.3.1.193</ecNumber>
    </recommendedName>
</protein>
<evidence type="ECO:0000313" key="11">
    <source>
        <dbReference type="EMBL" id="KID58915.1"/>
    </source>
</evidence>
<dbReference type="InterPro" id="IPR024914">
    <property type="entry name" value="tRNA_acetyltr_TmcA"/>
</dbReference>
<evidence type="ECO:0000256" key="7">
    <source>
        <dbReference type="ARBA" id="ARBA00022884"/>
    </source>
</evidence>
<dbReference type="GO" id="GO:0000049">
    <property type="term" value="F:tRNA binding"/>
    <property type="evidence" value="ECO:0007669"/>
    <property type="project" value="UniProtKB-UniRule"/>
</dbReference>
<keyword evidence="2 9" id="KW-0820">tRNA-binding</keyword>
<dbReference type="InterPro" id="IPR016181">
    <property type="entry name" value="Acyl_CoA_acyltransferase"/>
</dbReference>
<dbReference type="InterPro" id="IPR013562">
    <property type="entry name" value="TmcA/NAT10_N"/>
</dbReference>
<comment type="catalytic activity">
    <reaction evidence="9">
        <text>cytidine(34) in elongator tRNA(Met) + acetyl-CoA + ATP + H2O = N(4)-acetylcytidine(34) in elongator tRNA(Met) + ADP + phosphate + CoA + H(+)</text>
        <dbReference type="Rhea" id="RHEA:43788"/>
        <dbReference type="Rhea" id="RHEA-COMP:10693"/>
        <dbReference type="Rhea" id="RHEA-COMP:10694"/>
        <dbReference type="ChEBI" id="CHEBI:15377"/>
        <dbReference type="ChEBI" id="CHEBI:15378"/>
        <dbReference type="ChEBI" id="CHEBI:30616"/>
        <dbReference type="ChEBI" id="CHEBI:43474"/>
        <dbReference type="ChEBI" id="CHEBI:57287"/>
        <dbReference type="ChEBI" id="CHEBI:57288"/>
        <dbReference type="ChEBI" id="CHEBI:74900"/>
        <dbReference type="ChEBI" id="CHEBI:82748"/>
        <dbReference type="ChEBI" id="CHEBI:456216"/>
        <dbReference type="EC" id="2.3.1.193"/>
    </reaction>
</comment>
<evidence type="ECO:0000256" key="2">
    <source>
        <dbReference type="ARBA" id="ARBA00022555"/>
    </source>
</evidence>
<evidence type="ECO:0000256" key="9">
    <source>
        <dbReference type="HAMAP-Rule" id="MF_01886"/>
    </source>
</evidence>
<dbReference type="Pfam" id="PF05127">
    <property type="entry name" value="NAT10_TcmA_helicase"/>
    <property type="match status" value="1"/>
</dbReference>
<dbReference type="Pfam" id="PF08351">
    <property type="entry name" value="TmcA_N"/>
    <property type="match status" value="1"/>
</dbReference>
<comment type="subcellular location">
    <subcellularLocation>
        <location evidence="9">Cytoplasm</location>
    </subcellularLocation>
</comment>
<comment type="caution">
    <text evidence="9">Lacks conserved residue(s) required for the propagation of feature annotation.</text>
</comment>
<comment type="function">
    <text evidence="9">Catalyzes the formation of N(4)-acetylcytidine (ac(4)C) at the wobble position of tRNA(Met), by using acetyl-CoA as an acetyl donor and ATP (or GTP).</text>
</comment>
<evidence type="ECO:0000256" key="5">
    <source>
        <dbReference type="ARBA" id="ARBA00022741"/>
    </source>
</evidence>
<dbReference type="InterPro" id="IPR027417">
    <property type="entry name" value="P-loop_NTPase"/>
</dbReference>
<keyword evidence="6 9" id="KW-0067">ATP-binding</keyword>
<comment type="similarity">
    <text evidence="9">Belongs to the TmcA family.</text>
</comment>
<name>A0A0C1QHS7_9GAMM</name>
<dbReference type="GO" id="GO:0002101">
    <property type="term" value="P:tRNA wobble cytosine modification"/>
    <property type="evidence" value="ECO:0007669"/>
    <property type="project" value="UniProtKB-UniRule"/>
</dbReference>
<dbReference type="Gene3D" id="3.40.50.300">
    <property type="entry name" value="P-loop containing nucleotide triphosphate hydrolases"/>
    <property type="match status" value="1"/>
</dbReference>
<keyword evidence="7 9" id="KW-0694">RNA-binding</keyword>
<organism evidence="11 12">
    <name type="scientific">Pseudoalteromonas luteoviolacea</name>
    <dbReference type="NCBI Taxonomy" id="43657"/>
    <lineage>
        <taxon>Bacteria</taxon>
        <taxon>Pseudomonadati</taxon>
        <taxon>Pseudomonadota</taxon>
        <taxon>Gammaproteobacteria</taxon>
        <taxon>Alteromonadales</taxon>
        <taxon>Pseudoalteromonadaceae</taxon>
        <taxon>Pseudoalteromonas</taxon>
    </lineage>
</organism>
<keyword evidence="4 9" id="KW-0819">tRNA processing</keyword>
<keyword evidence="3 9" id="KW-0808">Transferase</keyword>
<evidence type="ECO:0000256" key="6">
    <source>
        <dbReference type="ARBA" id="ARBA00022840"/>
    </source>
</evidence>
<feature type="binding site" evidence="9">
    <location>
        <position position="175"/>
    </location>
    <ligand>
        <name>ATP</name>
        <dbReference type="ChEBI" id="CHEBI:30616"/>
    </ligand>
</feature>
<dbReference type="EC" id="2.3.1.193" evidence="9"/>
<evidence type="ECO:0000256" key="4">
    <source>
        <dbReference type="ARBA" id="ARBA00022694"/>
    </source>
</evidence>
<dbReference type="HAMAP" id="MF_01886">
    <property type="entry name" value="tRNA_acetyltr_TmcA"/>
    <property type="match status" value="1"/>
</dbReference>
<keyword evidence="5 9" id="KW-0547">Nucleotide-binding</keyword>
<gene>
    <name evidence="9" type="primary">tmcA</name>
    <name evidence="11" type="ORF">JF50_00135</name>
</gene>
<dbReference type="EMBL" id="JWIC01000001">
    <property type="protein sequence ID" value="KID58915.1"/>
    <property type="molecule type" value="Genomic_DNA"/>
</dbReference>
<dbReference type="Gene3D" id="3.40.630.30">
    <property type="match status" value="1"/>
</dbReference>
<dbReference type="SUPFAM" id="SSF55729">
    <property type="entry name" value="Acyl-CoA N-acyltransferases (Nat)"/>
    <property type="match status" value="1"/>
</dbReference>
<evidence type="ECO:0000256" key="1">
    <source>
        <dbReference type="ARBA" id="ARBA00022490"/>
    </source>
</evidence>
<evidence type="ECO:0000256" key="3">
    <source>
        <dbReference type="ARBA" id="ARBA00022679"/>
    </source>
</evidence>
<feature type="binding site" evidence="9">
    <location>
        <begin position="481"/>
        <end position="483"/>
    </location>
    <ligand>
        <name>acetyl-CoA</name>
        <dbReference type="ChEBI" id="CHEBI:57288"/>
    </ligand>
</feature>
<proteinExistence type="inferred from homology"/>
<sequence length="692" mass="76937">MQDCKPFNLDSLLLALQNARHRQLLLLCGSRSWGQAYFQRLAHATEQLILSDDSTLDKAVWPQHLHQILGQEFDFVLYDGYSGIVPNKLAACTGTVRSGGLLVLLLPELSNLVSWCDPALTRWLSEGEQATQSPFLKRFAHQVQQQNCWIINESGETNFPAQYCAEKSTLDLKSQAHLVALITAHLQRDSNTPILLSADRGRGKSATLGLIAAAFADKQVILCAQQRRAVQNGFKHYAQALELAAPAVNQNHCQTLSYMPPDIVISTKPQCDILLIDEAAAIPVPILKQLLASYPNIVFASTLVGYEGNGRGYTLRFKTHLKAEHPHFLDLHLQAPIRYGAGDPLEQHMRQLLALDSQYSAIEPALNTLEYSEVSRDTLIHNEALLQQIFVLLVLAHYQTSVNDLRQLLDSPSNRLFVVSQHQQPVAVCLIGLEGNLAPELASKIALGERRPAGHLMAQQLTQLLGNTQFCTEQGARIVRIAVAPSHQKLGIGSKLIRFVMTQLNSQVSYFGSSFGAQSQLLNYWQQLGFKPMKLGFKQDKASGEFAVLVVHNSSNIALSAEQDAFTEQLFFALSSLYTKLPWTLVRSLLSTLPDRGLPEQLFKQVAYLASKTATEQQIAPVIQQVIKTQPSIINSLSRIAQQQVIQLLLQRHQPKELAKALKLESKKQLQLAYQSLLSEVYAEITRKNGPY</sequence>
<dbReference type="CDD" id="cd04301">
    <property type="entry name" value="NAT_SF"/>
    <property type="match status" value="1"/>
</dbReference>
<feature type="domain" description="N-acetyltransferase" evidence="10">
    <location>
        <begin position="369"/>
        <end position="555"/>
    </location>
</feature>
<dbReference type="GO" id="GO:1904812">
    <property type="term" value="P:rRNA acetylation involved in maturation of SSU-rRNA"/>
    <property type="evidence" value="ECO:0007669"/>
    <property type="project" value="TreeGrafter"/>
</dbReference>
<dbReference type="GO" id="GO:0051391">
    <property type="term" value="P:tRNA acetylation"/>
    <property type="evidence" value="ECO:0007669"/>
    <property type="project" value="UniProtKB-UniRule"/>
</dbReference>
<dbReference type="PANTHER" id="PTHR10925:SF5">
    <property type="entry name" value="RNA CYTIDINE ACETYLTRANSFERASE"/>
    <property type="match status" value="1"/>
</dbReference>
<dbReference type="GO" id="GO:0005524">
    <property type="term" value="F:ATP binding"/>
    <property type="evidence" value="ECO:0007669"/>
    <property type="project" value="UniProtKB-UniRule"/>
</dbReference>
<keyword evidence="1 9" id="KW-0963">Cytoplasm</keyword>
<dbReference type="Proteomes" id="UP000031327">
    <property type="component" value="Unassembled WGS sequence"/>
</dbReference>
<reference evidence="11 12" key="1">
    <citation type="submission" date="2014-12" db="EMBL/GenBank/DDBJ databases">
        <title>Draft Genome Sequence of Pseudoalteromonas luteoviolacea HI1.</title>
        <authorList>
            <person name="Asahina A.Y."/>
            <person name="Hadfield M.G."/>
        </authorList>
    </citation>
    <scope>NUCLEOTIDE SEQUENCE [LARGE SCALE GENOMIC DNA]</scope>
    <source>
        <strain evidence="11 12">HI1</strain>
    </source>
</reference>
<dbReference type="GO" id="GO:1990883">
    <property type="term" value="F:18S rRNA cytidine N-acetyltransferase activity"/>
    <property type="evidence" value="ECO:0007669"/>
    <property type="project" value="TreeGrafter"/>
</dbReference>
<dbReference type="PROSITE" id="PS51186">
    <property type="entry name" value="GNAT"/>
    <property type="match status" value="1"/>
</dbReference>
<dbReference type="PANTHER" id="PTHR10925">
    <property type="entry name" value="N-ACETYLTRANSFERASE 10"/>
    <property type="match status" value="1"/>
</dbReference>
<evidence type="ECO:0000313" key="12">
    <source>
        <dbReference type="Proteomes" id="UP000031327"/>
    </source>
</evidence>
<accession>A0A0C1QHS7</accession>
<dbReference type="Pfam" id="PF13718">
    <property type="entry name" value="GNAT_acetyltr_2"/>
    <property type="match status" value="2"/>
</dbReference>
<dbReference type="GO" id="GO:0051392">
    <property type="term" value="F:tRNA cytidine N4-acetyltransferase activity"/>
    <property type="evidence" value="ECO:0007669"/>
    <property type="project" value="UniProtKB-UniRule"/>
</dbReference>